<sequence>MCLATEKPERRSSSFGEASLSSGCSRLLLLTPRPISPIPISIEEDRMLPLIVLLLPWVYCPSHLQYCKSMSPLVGTDQSVRRRPNTRFQLRSRGWSSLRDLYPNYLRSVNREERYDRTRTRLRFANNAQHPFNFEW</sequence>
<accession>A0ACB6Q9H3</accession>
<gene>
    <name evidence="1" type="ORF">BDR25DRAFT_108122</name>
</gene>
<comment type="caution">
    <text evidence="1">The sequence shown here is derived from an EMBL/GenBank/DDBJ whole genome shotgun (WGS) entry which is preliminary data.</text>
</comment>
<name>A0ACB6Q9H3_9PLEO</name>
<reference evidence="1" key="1">
    <citation type="journal article" date="2020" name="Stud. Mycol.">
        <title>101 Dothideomycetes genomes: a test case for predicting lifestyles and emergence of pathogens.</title>
        <authorList>
            <person name="Haridas S."/>
            <person name="Albert R."/>
            <person name="Binder M."/>
            <person name="Bloem J."/>
            <person name="Labutti K."/>
            <person name="Salamov A."/>
            <person name="Andreopoulos B."/>
            <person name="Baker S."/>
            <person name="Barry K."/>
            <person name="Bills G."/>
            <person name="Bluhm B."/>
            <person name="Cannon C."/>
            <person name="Castanera R."/>
            <person name="Culley D."/>
            <person name="Daum C."/>
            <person name="Ezra D."/>
            <person name="Gonzalez J."/>
            <person name="Henrissat B."/>
            <person name="Kuo A."/>
            <person name="Liang C."/>
            <person name="Lipzen A."/>
            <person name="Lutzoni F."/>
            <person name="Magnuson J."/>
            <person name="Mondo S."/>
            <person name="Nolan M."/>
            <person name="Ohm R."/>
            <person name="Pangilinan J."/>
            <person name="Park H.-J."/>
            <person name="Ramirez L."/>
            <person name="Alfaro M."/>
            <person name="Sun H."/>
            <person name="Tritt A."/>
            <person name="Yoshinaga Y."/>
            <person name="Zwiers L.-H."/>
            <person name="Turgeon B."/>
            <person name="Goodwin S."/>
            <person name="Spatafora J."/>
            <person name="Crous P."/>
            <person name="Grigoriev I."/>
        </authorList>
    </citation>
    <scope>NUCLEOTIDE SEQUENCE</scope>
    <source>
        <strain evidence="1">ATCC 200398</strain>
    </source>
</reference>
<dbReference type="EMBL" id="MU003549">
    <property type="protein sequence ID" value="KAF2463561.1"/>
    <property type="molecule type" value="Genomic_DNA"/>
</dbReference>
<keyword evidence="2" id="KW-1185">Reference proteome</keyword>
<dbReference type="Proteomes" id="UP000799755">
    <property type="component" value="Unassembled WGS sequence"/>
</dbReference>
<evidence type="ECO:0000313" key="2">
    <source>
        <dbReference type="Proteomes" id="UP000799755"/>
    </source>
</evidence>
<organism evidence="1 2">
    <name type="scientific">Lindgomyces ingoldianus</name>
    <dbReference type="NCBI Taxonomy" id="673940"/>
    <lineage>
        <taxon>Eukaryota</taxon>
        <taxon>Fungi</taxon>
        <taxon>Dikarya</taxon>
        <taxon>Ascomycota</taxon>
        <taxon>Pezizomycotina</taxon>
        <taxon>Dothideomycetes</taxon>
        <taxon>Pleosporomycetidae</taxon>
        <taxon>Pleosporales</taxon>
        <taxon>Lindgomycetaceae</taxon>
        <taxon>Lindgomyces</taxon>
    </lineage>
</organism>
<protein>
    <submittedName>
        <fullName evidence="1">Uncharacterized protein</fullName>
    </submittedName>
</protein>
<proteinExistence type="predicted"/>
<evidence type="ECO:0000313" key="1">
    <source>
        <dbReference type="EMBL" id="KAF2463561.1"/>
    </source>
</evidence>